<dbReference type="PANTHER" id="PTHR43133:SF8">
    <property type="entry name" value="RNA POLYMERASE SIGMA FACTOR HI_1459-RELATED"/>
    <property type="match status" value="1"/>
</dbReference>
<keyword evidence="4" id="KW-0238">DNA-binding</keyword>
<name>A0A918X1B8_9ACTN</name>
<dbReference type="NCBIfam" id="TIGR02937">
    <property type="entry name" value="sigma70-ECF"/>
    <property type="match status" value="1"/>
</dbReference>
<dbReference type="Proteomes" id="UP000638353">
    <property type="component" value="Unassembled WGS sequence"/>
</dbReference>
<evidence type="ECO:0000313" key="8">
    <source>
        <dbReference type="EMBL" id="GHD02358.1"/>
    </source>
</evidence>
<keyword evidence="3" id="KW-0731">Sigma factor</keyword>
<gene>
    <name evidence="8" type="primary">rpoE</name>
    <name evidence="8" type="ORF">GCM10010334_48830</name>
</gene>
<evidence type="ECO:0000256" key="4">
    <source>
        <dbReference type="ARBA" id="ARBA00023125"/>
    </source>
</evidence>
<dbReference type="InterPro" id="IPR013249">
    <property type="entry name" value="RNA_pol_sigma70_r4_t2"/>
</dbReference>
<comment type="caution">
    <text evidence="8">The sequence shown here is derived from an EMBL/GenBank/DDBJ whole genome shotgun (WGS) entry which is preliminary data.</text>
</comment>
<dbReference type="Gene3D" id="1.10.10.10">
    <property type="entry name" value="Winged helix-like DNA-binding domain superfamily/Winged helix DNA-binding domain"/>
    <property type="match status" value="1"/>
</dbReference>
<dbReference type="GO" id="GO:0003677">
    <property type="term" value="F:DNA binding"/>
    <property type="evidence" value="ECO:0007669"/>
    <property type="project" value="UniProtKB-KW"/>
</dbReference>
<dbReference type="Gene3D" id="1.10.1740.10">
    <property type="match status" value="1"/>
</dbReference>
<feature type="domain" description="RNA polymerase sigma-70 region 2" evidence="6">
    <location>
        <begin position="16"/>
        <end position="80"/>
    </location>
</feature>
<dbReference type="GO" id="GO:0000428">
    <property type="term" value="C:DNA-directed RNA polymerase complex"/>
    <property type="evidence" value="ECO:0007669"/>
    <property type="project" value="UniProtKB-KW"/>
</dbReference>
<dbReference type="Pfam" id="PF08281">
    <property type="entry name" value="Sigma70_r4_2"/>
    <property type="match status" value="1"/>
</dbReference>
<dbReference type="InterPro" id="IPR014284">
    <property type="entry name" value="RNA_pol_sigma-70_dom"/>
</dbReference>
<evidence type="ECO:0000256" key="5">
    <source>
        <dbReference type="ARBA" id="ARBA00023163"/>
    </source>
</evidence>
<proteinExistence type="inferred from homology"/>
<comment type="similarity">
    <text evidence="1">Belongs to the sigma-70 factor family. ECF subfamily.</text>
</comment>
<keyword evidence="5" id="KW-0804">Transcription</keyword>
<dbReference type="InterPro" id="IPR013325">
    <property type="entry name" value="RNA_pol_sigma_r2"/>
</dbReference>
<dbReference type="AlphaFoldDB" id="A0A918X1B8"/>
<dbReference type="GO" id="GO:0016987">
    <property type="term" value="F:sigma factor activity"/>
    <property type="evidence" value="ECO:0007669"/>
    <property type="project" value="UniProtKB-KW"/>
</dbReference>
<keyword evidence="8" id="KW-0240">DNA-directed RNA polymerase</keyword>
<dbReference type="InterPro" id="IPR039425">
    <property type="entry name" value="RNA_pol_sigma-70-like"/>
</dbReference>
<dbReference type="SUPFAM" id="SSF88946">
    <property type="entry name" value="Sigma2 domain of RNA polymerase sigma factors"/>
    <property type="match status" value="1"/>
</dbReference>
<feature type="domain" description="RNA polymerase sigma factor 70 region 4 type 2" evidence="7">
    <location>
        <begin position="106"/>
        <end position="157"/>
    </location>
</feature>
<reference evidence="8" key="2">
    <citation type="submission" date="2020-09" db="EMBL/GenBank/DDBJ databases">
        <authorList>
            <person name="Sun Q."/>
            <person name="Ohkuma M."/>
        </authorList>
    </citation>
    <scope>NUCLEOTIDE SEQUENCE</scope>
    <source>
        <strain evidence="8">JCM 4637</strain>
    </source>
</reference>
<sequence length="183" mass="20655">MVIPIDDEQSYTDSYRLHFAAVESYIRRRVNADAAPDVVAEVFTVAWRRWHEAPRERLLPWLYGVARLTLANAYRDERRRAQLAGSLAEVTAEHVADHAADVTERLAVAAAFDGMNPADQEVLRLDIWEGLPPRDAAVVLGCTTAAFHVRLHRARRRFRQAVTTATEPFPAQQEVLAAEWGAR</sequence>
<dbReference type="InterPro" id="IPR013324">
    <property type="entry name" value="RNA_pol_sigma_r3/r4-like"/>
</dbReference>
<dbReference type="GO" id="GO:0006352">
    <property type="term" value="P:DNA-templated transcription initiation"/>
    <property type="evidence" value="ECO:0007669"/>
    <property type="project" value="InterPro"/>
</dbReference>
<keyword evidence="2" id="KW-0805">Transcription regulation</keyword>
<dbReference type="EMBL" id="BMVC01000010">
    <property type="protein sequence ID" value="GHD02358.1"/>
    <property type="molecule type" value="Genomic_DNA"/>
</dbReference>
<organism evidence="8 9">
    <name type="scientific">Streptomyces finlayi</name>
    <dbReference type="NCBI Taxonomy" id="67296"/>
    <lineage>
        <taxon>Bacteria</taxon>
        <taxon>Bacillati</taxon>
        <taxon>Actinomycetota</taxon>
        <taxon>Actinomycetes</taxon>
        <taxon>Kitasatosporales</taxon>
        <taxon>Streptomycetaceae</taxon>
        <taxon>Streptomyces</taxon>
    </lineage>
</organism>
<evidence type="ECO:0000256" key="1">
    <source>
        <dbReference type="ARBA" id="ARBA00010641"/>
    </source>
</evidence>
<accession>A0A918X1B8</accession>
<evidence type="ECO:0000256" key="3">
    <source>
        <dbReference type="ARBA" id="ARBA00023082"/>
    </source>
</evidence>
<dbReference type="PANTHER" id="PTHR43133">
    <property type="entry name" value="RNA POLYMERASE ECF-TYPE SIGMA FACTO"/>
    <property type="match status" value="1"/>
</dbReference>
<reference evidence="8" key="1">
    <citation type="journal article" date="2014" name="Int. J. Syst. Evol. Microbiol.">
        <title>Complete genome sequence of Corynebacterium casei LMG S-19264T (=DSM 44701T), isolated from a smear-ripened cheese.</title>
        <authorList>
            <consortium name="US DOE Joint Genome Institute (JGI-PGF)"/>
            <person name="Walter F."/>
            <person name="Albersmeier A."/>
            <person name="Kalinowski J."/>
            <person name="Ruckert C."/>
        </authorList>
    </citation>
    <scope>NUCLEOTIDE SEQUENCE</scope>
    <source>
        <strain evidence="8">JCM 4637</strain>
    </source>
</reference>
<evidence type="ECO:0000313" key="9">
    <source>
        <dbReference type="Proteomes" id="UP000638353"/>
    </source>
</evidence>
<evidence type="ECO:0000256" key="2">
    <source>
        <dbReference type="ARBA" id="ARBA00023015"/>
    </source>
</evidence>
<dbReference type="InterPro" id="IPR036388">
    <property type="entry name" value="WH-like_DNA-bd_sf"/>
</dbReference>
<dbReference type="InterPro" id="IPR007627">
    <property type="entry name" value="RNA_pol_sigma70_r2"/>
</dbReference>
<dbReference type="SUPFAM" id="SSF88659">
    <property type="entry name" value="Sigma3 and sigma4 domains of RNA polymerase sigma factors"/>
    <property type="match status" value="1"/>
</dbReference>
<dbReference type="RefSeq" id="WP_189825128.1">
    <property type="nucleotide sequence ID" value="NZ_BMVC01000010.1"/>
</dbReference>
<protein>
    <submittedName>
        <fullName evidence="8">DNA-directed RNA polymerase sigma-70 factor</fullName>
    </submittedName>
</protein>
<evidence type="ECO:0000259" key="6">
    <source>
        <dbReference type="Pfam" id="PF04542"/>
    </source>
</evidence>
<dbReference type="Pfam" id="PF04542">
    <property type="entry name" value="Sigma70_r2"/>
    <property type="match status" value="1"/>
</dbReference>
<evidence type="ECO:0000259" key="7">
    <source>
        <dbReference type="Pfam" id="PF08281"/>
    </source>
</evidence>